<feature type="transmembrane region" description="Helical" evidence="1">
    <location>
        <begin position="37"/>
        <end position="58"/>
    </location>
</feature>
<reference evidence="2" key="1">
    <citation type="submission" date="2009-05" db="EMBL/GenBank/DDBJ databases">
        <authorList>
            <person name="Harkins D.M."/>
            <person name="DeShazer D."/>
            <person name="Woods D.E."/>
            <person name="Brinkac L.M."/>
            <person name="Brown K.A."/>
            <person name="Hung G.C."/>
            <person name="Tuanyok A."/>
            <person name="Zhang B."/>
            <person name="Nierman W.C."/>
        </authorList>
    </citation>
    <scope>NUCLEOTIDE SEQUENCE [LARGE SCALE GENOMIC DNA]</scope>
    <source>
        <strain evidence="2">1710a</strain>
    </source>
</reference>
<dbReference type="AlphaFoldDB" id="A0A0E1W898"/>
<dbReference type="HOGENOM" id="CLU_2895350_0_0_4"/>
<dbReference type="EMBL" id="CM000833">
    <property type="protein sequence ID" value="EET05802.1"/>
    <property type="molecule type" value="Genomic_DNA"/>
</dbReference>
<protein>
    <submittedName>
        <fullName evidence="2">Uncharacterized protein</fullName>
    </submittedName>
</protein>
<proteinExistence type="predicted"/>
<gene>
    <name evidence="2" type="ORF">BURPS1710A_A3111</name>
</gene>
<keyword evidence="1" id="KW-0812">Transmembrane</keyword>
<dbReference type="RefSeq" id="WP_004525478.1">
    <property type="nucleotide sequence ID" value="NZ_CM000833.1"/>
</dbReference>
<dbReference type="Proteomes" id="UP000001812">
    <property type="component" value="Chromosome II"/>
</dbReference>
<dbReference type="GeneID" id="93062568"/>
<keyword evidence="1" id="KW-1133">Transmembrane helix</keyword>
<organism evidence="2">
    <name type="scientific">Burkholderia pseudomallei 1710a</name>
    <dbReference type="NCBI Taxonomy" id="320371"/>
    <lineage>
        <taxon>Bacteria</taxon>
        <taxon>Pseudomonadati</taxon>
        <taxon>Pseudomonadota</taxon>
        <taxon>Betaproteobacteria</taxon>
        <taxon>Burkholderiales</taxon>
        <taxon>Burkholderiaceae</taxon>
        <taxon>Burkholderia</taxon>
        <taxon>pseudomallei group</taxon>
    </lineage>
</organism>
<name>A0A0E1W898_BURPE</name>
<accession>A0A0E1W898</accession>
<keyword evidence="1" id="KW-0472">Membrane</keyword>
<evidence type="ECO:0000313" key="2">
    <source>
        <dbReference type="EMBL" id="EET05802.1"/>
    </source>
</evidence>
<evidence type="ECO:0000256" key="1">
    <source>
        <dbReference type="SAM" id="Phobius"/>
    </source>
</evidence>
<sequence>MDSSDAQTFRAHRAPPARVRRRLACFRPARRWNRFRVAIGIAGLRTVFPAFAPIPTLIARTK</sequence>